<feature type="transmembrane region" description="Helical" evidence="1">
    <location>
        <begin position="97"/>
        <end position="113"/>
    </location>
</feature>
<dbReference type="InterPro" id="IPR058279">
    <property type="entry name" value="DUF7973"/>
</dbReference>
<keyword evidence="1" id="KW-0472">Membrane</keyword>
<protein>
    <recommendedName>
        <fullName evidence="2">DUF7973 domain-containing protein</fullName>
    </recommendedName>
</protein>
<keyword evidence="1" id="KW-1133">Transmembrane helix</keyword>
<feature type="domain" description="DUF7973" evidence="2">
    <location>
        <begin position="6"/>
        <end position="143"/>
    </location>
</feature>
<sequence length="288" mass="29759">MGIEPLMVVGALGGGILGAAMGALPAITLWGAVLMITGLAGLVGNDPAMVWNIGFNPLFGAHMVYAGGAAAAAYAWSRGVIDTGLDILKPLSGFGRPDVLLVGGVFGVVGMLLERLGTGIGIPTDNVALSVVITGWLARLLFDGQWRSNRKKESANEDENWWPNGKELGFLVVLGGGVGLASAVAAVKMGDILIPFGLALLFLLYLQMGFNGAPWHHIVIISGLAALRGNGSINAIIWAVVLGILVAIIASCINKLWISQTNSYIDPPVTSIAIGTSLIIALSSAKLL</sequence>
<dbReference type="EMBL" id="FQUY01000033">
    <property type="protein sequence ID" value="SHF54780.1"/>
    <property type="molecule type" value="Genomic_DNA"/>
</dbReference>
<evidence type="ECO:0000313" key="4">
    <source>
        <dbReference type="Proteomes" id="UP000184148"/>
    </source>
</evidence>
<evidence type="ECO:0000259" key="2">
    <source>
        <dbReference type="Pfam" id="PF25928"/>
    </source>
</evidence>
<feature type="transmembrane region" description="Helical" evidence="1">
    <location>
        <begin position="192"/>
        <end position="214"/>
    </location>
</feature>
<feature type="transmembrane region" description="Helical" evidence="1">
    <location>
        <begin position="7"/>
        <end position="33"/>
    </location>
</feature>
<dbReference type="STRING" id="1121429.SAMN02745133_02944"/>
<dbReference type="Proteomes" id="UP000184148">
    <property type="component" value="Unassembled WGS sequence"/>
</dbReference>
<keyword evidence="1" id="KW-0812">Transmembrane</keyword>
<feature type="transmembrane region" description="Helical" evidence="1">
    <location>
        <begin position="53"/>
        <end position="76"/>
    </location>
</feature>
<proteinExistence type="predicted"/>
<reference evidence="4" key="1">
    <citation type="submission" date="2016-11" db="EMBL/GenBank/DDBJ databases">
        <authorList>
            <person name="Varghese N."/>
            <person name="Submissions S."/>
        </authorList>
    </citation>
    <scope>NUCLEOTIDE SEQUENCE [LARGE SCALE GENOMIC DNA]</scope>
    <source>
        <strain evidence="4">DSM 12395</strain>
    </source>
</reference>
<evidence type="ECO:0000256" key="1">
    <source>
        <dbReference type="SAM" id="Phobius"/>
    </source>
</evidence>
<evidence type="ECO:0000313" key="3">
    <source>
        <dbReference type="EMBL" id="SHF54780.1"/>
    </source>
</evidence>
<dbReference type="Pfam" id="PF25928">
    <property type="entry name" value="DUF7973"/>
    <property type="match status" value="2"/>
</dbReference>
<keyword evidence="4" id="KW-1185">Reference proteome</keyword>
<feature type="transmembrane region" description="Helical" evidence="1">
    <location>
        <begin position="235"/>
        <end position="257"/>
    </location>
</feature>
<accession>A0A1M5CJA0</accession>
<feature type="transmembrane region" description="Helical" evidence="1">
    <location>
        <begin position="119"/>
        <end position="142"/>
    </location>
</feature>
<dbReference type="AlphaFoldDB" id="A0A1M5CJA0"/>
<feature type="domain" description="DUF7973" evidence="2">
    <location>
        <begin position="151"/>
        <end position="284"/>
    </location>
</feature>
<name>A0A1M5CJA0_9FIRM</name>
<feature type="transmembrane region" description="Helical" evidence="1">
    <location>
        <begin position="168"/>
        <end position="186"/>
    </location>
</feature>
<dbReference type="OrthoDB" id="4484645at2"/>
<organism evidence="3 4">
    <name type="scientific">Desulforamulus putei DSM 12395</name>
    <dbReference type="NCBI Taxonomy" id="1121429"/>
    <lineage>
        <taxon>Bacteria</taxon>
        <taxon>Bacillati</taxon>
        <taxon>Bacillota</taxon>
        <taxon>Clostridia</taxon>
        <taxon>Eubacteriales</taxon>
        <taxon>Peptococcaceae</taxon>
        <taxon>Desulforamulus</taxon>
    </lineage>
</organism>
<gene>
    <name evidence="3" type="ORF">SAMN02745133_02944</name>
</gene>